<feature type="transmembrane region" description="Helical" evidence="2">
    <location>
        <begin position="27"/>
        <end position="49"/>
    </location>
</feature>
<keyword evidence="2" id="KW-0472">Membrane</keyword>
<reference evidence="3" key="1">
    <citation type="submission" date="2020-06" db="EMBL/GenBank/DDBJ databases">
        <title>Draft genome of Bugula neritina, a colonial animal packing powerful symbionts and potential medicines.</title>
        <authorList>
            <person name="Rayko M."/>
        </authorList>
    </citation>
    <scope>NUCLEOTIDE SEQUENCE [LARGE SCALE GENOMIC DNA]</scope>
    <source>
        <strain evidence="3">Kwan_BN1</strain>
    </source>
</reference>
<evidence type="ECO:0000256" key="1">
    <source>
        <dbReference type="SAM" id="MobiDB-lite"/>
    </source>
</evidence>
<accession>A0A7J7JGF2</accession>
<keyword evidence="4" id="KW-1185">Reference proteome</keyword>
<feature type="region of interest" description="Disordered" evidence="1">
    <location>
        <begin position="174"/>
        <end position="197"/>
    </location>
</feature>
<keyword evidence="2" id="KW-0812">Transmembrane</keyword>
<name>A0A7J7JGF2_BUGNE</name>
<organism evidence="3 4">
    <name type="scientific">Bugula neritina</name>
    <name type="common">Brown bryozoan</name>
    <name type="synonym">Sertularia neritina</name>
    <dbReference type="NCBI Taxonomy" id="10212"/>
    <lineage>
        <taxon>Eukaryota</taxon>
        <taxon>Metazoa</taxon>
        <taxon>Spiralia</taxon>
        <taxon>Lophotrochozoa</taxon>
        <taxon>Bryozoa</taxon>
        <taxon>Gymnolaemata</taxon>
        <taxon>Cheilostomatida</taxon>
        <taxon>Flustrina</taxon>
        <taxon>Buguloidea</taxon>
        <taxon>Bugulidae</taxon>
        <taxon>Bugula</taxon>
    </lineage>
</organism>
<evidence type="ECO:0008006" key="5">
    <source>
        <dbReference type="Google" id="ProtNLM"/>
    </source>
</evidence>
<dbReference type="AlphaFoldDB" id="A0A7J7JGF2"/>
<keyword evidence="2" id="KW-1133">Transmembrane helix</keyword>
<dbReference type="Proteomes" id="UP000593567">
    <property type="component" value="Unassembled WGS sequence"/>
</dbReference>
<gene>
    <name evidence="3" type="ORF">EB796_016995</name>
</gene>
<proteinExistence type="predicted"/>
<evidence type="ECO:0000313" key="4">
    <source>
        <dbReference type="Proteomes" id="UP000593567"/>
    </source>
</evidence>
<evidence type="ECO:0000256" key="2">
    <source>
        <dbReference type="SAM" id="Phobius"/>
    </source>
</evidence>
<comment type="caution">
    <text evidence="3">The sequence shown here is derived from an EMBL/GenBank/DDBJ whole genome shotgun (WGS) entry which is preliminary data.</text>
</comment>
<dbReference type="EMBL" id="VXIV02002548">
    <property type="protein sequence ID" value="KAF6024714.1"/>
    <property type="molecule type" value="Genomic_DNA"/>
</dbReference>
<evidence type="ECO:0000313" key="3">
    <source>
        <dbReference type="EMBL" id="KAF6024714.1"/>
    </source>
</evidence>
<protein>
    <recommendedName>
        <fullName evidence="5">Transmembrane protein</fullName>
    </recommendedName>
</protein>
<sequence length="197" mass="21481">MSLPQSRQASAGDNLTVGGLDLESWQVVIWVLAGAVGCGVLLALMAAYVNFRRERQQVQPTYTKSSVAIQRERLISTVKDFEFLQSVKEHQRRRSTVYQQFLASQRNARRFALAGTSMMAEFGSMLDNSAMGSMRSGVSQASTPDGTELALSAAEQTGSESFDEVDSLQVELGEFDSDNDSVRSGVSYIHTPVGSLQ</sequence>